<sequence length="64" mass="6845">TPIVKTKASAVLLNYDLAKPSLCVPLRLRGLASCYVKKAARPRDSSHKPFQERGSGTGGQNFSG</sequence>
<feature type="region of interest" description="Disordered" evidence="1">
    <location>
        <begin position="39"/>
        <end position="64"/>
    </location>
</feature>
<feature type="compositionally biased region" description="Basic and acidic residues" evidence="1">
    <location>
        <begin position="41"/>
        <end position="51"/>
    </location>
</feature>
<name>A0A5C3NAJ2_9AGAM</name>
<evidence type="ECO:0000256" key="1">
    <source>
        <dbReference type="SAM" id="MobiDB-lite"/>
    </source>
</evidence>
<gene>
    <name evidence="2" type="ORF">OE88DRAFT_1654971</name>
</gene>
<reference evidence="2 3" key="1">
    <citation type="journal article" date="2019" name="Nat. Ecol. Evol.">
        <title>Megaphylogeny resolves global patterns of mushroom evolution.</title>
        <authorList>
            <person name="Varga T."/>
            <person name="Krizsan K."/>
            <person name="Foldi C."/>
            <person name="Dima B."/>
            <person name="Sanchez-Garcia M."/>
            <person name="Sanchez-Ramirez S."/>
            <person name="Szollosi G.J."/>
            <person name="Szarkandi J.G."/>
            <person name="Papp V."/>
            <person name="Albert L."/>
            <person name="Andreopoulos W."/>
            <person name="Angelini C."/>
            <person name="Antonin V."/>
            <person name="Barry K.W."/>
            <person name="Bougher N.L."/>
            <person name="Buchanan P."/>
            <person name="Buyck B."/>
            <person name="Bense V."/>
            <person name="Catcheside P."/>
            <person name="Chovatia M."/>
            <person name="Cooper J."/>
            <person name="Damon W."/>
            <person name="Desjardin D."/>
            <person name="Finy P."/>
            <person name="Geml J."/>
            <person name="Haridas S."/>
            <person name="Hughes K."/>
            <person name="Justo A."/>
            <person name="Karasinski D."/>
            <person name="Kautmanova I."/>
            <person name="Kiss B."/>
            <person name="Kocsube S."/>
            <person name="Kotiranta H."/>
            <person name="LaButti K.M."/>
            <person name="Lechner B.E."/>
            <person name="Liimatainen K."/>
            <person name="Lipzen A."/>
            <person name="Lukacs Z."/>
            <person name="Mihaltcheva S."/>
            <person name="Morgado L.N."/>
            <person name="Niskanen T."/>
            <person name="Noordeloos M.E."/>
            <person name="Ohm R.A."/>
            <person name="Ortiz-Santana B."/>
            <person name="Ovrebo C."/>
            <person name="Racz N."/>
            <person name="Riley R."/>
            <person name="Savchenko A."/>
            <person name="Shiryaev A."/>
            <person name="Soop K."/>
            <person name="Spirin V."/>
            <person name="Szebenyi C."/>
            <person name="Tomsovsky M."/>
            <person name="Tulloss R.E."/>
            <person name="Uehling J."/>
            <person name="Grigoriev I.V."/>
            <person name="Vagvolgyi C."/>
            <person name="Papp T."/>
            <person name="Martin F.M."/>
            <person name="Miettinen O."/>
            <person name="Hibbett D.S."/>
            <person name="Nagy L.G."/>
        </authorList>
    </citation>
    <scope>NUCLEOTIDE SEQUENCE [LARGE SCALE GENOMIC DNA]</scope>
    <source>
        <strain evidence="2 3">OMC1185</strain>
    </source>
</reference>
<evidence type="ECO:0000313" key="2">
    <source>
        <dbReference type="EMBL" id="TFK54340.1"/>
    </source>
</evidence>
<dbReference type="Proteomes" id="UP000305948">
    <property type="component" value="Unassembled WGS sequence"/>
</dbReference>
<feature type="compositionally biased region" description="Gly residues" evidence="1">
    <location>
        <begin position="55"/>
        <end position="64"/>
    </location>
</feature>
<protein>
    <submittedName>
        <fullName evidence="2">Uncharacterized protein</fullName>
    </submittedName>
</protein>
<dbReference type="OrthoDB" id="3296987at2759"/>
<organism evidence="2 3">
    <name type="scientific">Heliocybe sulcata</name>
    <dbReference type="NCBI Taxonomy" id="5364"/>
    <lineage>
        <taxon>Eukaryota</taxon>
        <taxon>Fungi</taxon>
        <taxon>Dikarya</taxon>
        <taxon>Basidiomycota</taxon>
        <taxon>Agaricomycotina</taxon>
        <taxon>Agaricomycetes</taxon>
        <taxon>Gloeophyllales</taxon>
        <taxon>Gloeophyllaceae</taxon>
        <taxon>Heliocybe</taxon>
    </lineage>
</organism>
<accession>A0A5C3NAJ2</accession>
<evidence type="ECO:0000313" key="3">
    <source>
        <dbReference type="Proteomes" id="UP000305948"/>
    </source>
</evidence>
<keyword evidence="3" id="KW-1185">Reference proteome</keyword>
<feature type="non-terminal residue" evidence="2">
    <location>
        <position position="1"/>
    </location>
</feature>
<proteinExistence type="predicted"/>
<dbReference type="AlphaFoldDB" id="A0A5C3NAJ2"/>
<dbReference type="EMBL" id="ML213506">
    <property type="protein sequence ID" value="TFK54340.1"/>
    <property type="molecule type" value="Genomic_DNA"/>
</dbReference>